<keyword evidence="1" id="KW-0472">Membrane</keyword>
<organism evidence="2 3">
    <name type="scientific">Halarchaeum nitratireducens</name>
    <dbReference type="NCBI Taxonomy" id="489913"/>
    <lineage>
        <taxon>Archaea</taxon>
        <taxon>Methanobacteriati</taxon>
        <taxon>Methanobacteriota</taxon>
        <taxon>Stenosarchaea group</taxon>
        <taxon>Halobacteria</taxon>
        <taxon>Halobacteriales</taxon>
        <taxon>Halobacteriaceae</taxon>
    </lineage>
</organism>
<reference evidence="2 3" key="1">
    <citation type="journal article" date="2019" name="Int. J. Syst. Evol. Microbiol.">
        <title>The Global Catalogue of Microorganisms (GCM) 10K type strain sequencing project: providing services to taxonomists for standard genome sequencing and annotation.</title>
        <authorList>
            <consortium name="The Broad Institute Genomics Platform"/>
            <consortium name="The Broad Institute Genome Sequencing Center for Infectious Disease"/>
            <person name="Wu L."/>
            <person name="Ma J."/>
        </authorList>
    </citation>
    <scope>NUCLEOTIDE SEQUENCE [LARGE SCALE GENOMIC DNA]</scope>
    <source>
        <strain evidence="2 3">JCM 16331</strain>
    </source>
</reference>
<accession>A0A830GE00</accession>
<dbReference type="Pfam" id="PF24363">
    <property type="entry name" value="DUF7519"/>
    <property type="match status" value="1"/>
</dbReference>
<gene>
    <name evidence="2" type="ORF">GCM10009021_24530</name>
</gene>
<evidence type="ECO:0000313" key="3">
    <source>
        <dbReference type="Proteomes" id="UP000608850"/>
    </source>
</evidence>
<dbReference type="Proteomes" id="UP000608850">
    <property type="component" value="Unassembled WGS sequence"/>
</dbReference>
<feature type="transmembrane region" description="Helical" evidence="1">
    <location>
        <begin position="90"/>
        <end position="111"/>
    </location>
</feature>
<keyword evidence="3" id="KW-1185">Reference proteome</keyword>
<evidence type="ECO:0000256" key="1">
    <source>
        <dbReference type="SAM" id="Phobius"/>
    </source>
</evidence>
<comment type="caution">
    <text evidence="2">The sequence shown here is derived from an EMBL/GenBank/DDBJ whole genome shotgun (WGS) entry which is preliminary data.</text>
</comment>
<feature type="transmembrane region" description="Helical" evidence="1">
    <location>
        <begin position="36"/>
        <end position="66"/>
    </location>
</feature>
<dbReference type="AlphaFoldDB" id="A0A830GE00"/>
<dbReference type="EMBL" id="BMOQ01000006">
    <property type="protein sequence ID" value="GGN22173.1"/>
    <property type="molecule type" value="Genomic_DNA"/>
</dbReference>
<evidence type="ECO:0000313" key="2">
    <source>
        <dbReference type="EMBL" id="GGN22173.1"/>
    </source>
</evidence>
<proteinExistence type="predicted"/>
<feature type="transmembrane region" description="Helical" evidence="1">
    <location>
        <begin position="6"/>
        <end position="24"/>
    </location>
</feature>
<sequence>MIAVSIPTLVGGVLGVCLLAAGFFRQSRLLVDGGGAAFVGGLMFAGLAGMAPSLVLIAAVLTVIAWDVGRTALGIAAEVSDPSATIRIELVHAVSSIVVFTAGATIGYAVFVRTLGQGSVWALAALLAGAFALLIALGS</sequence>
<keyword evidence="1" id="KW-0812">Transmembrane</keyword>
<keyword evidence="1" id="KW-1133">Transmembrane helix</keyword>
<name>A0A830GE00_9EURY</name>
<protein>
    <submittedName>
        <fullName evidence="2">Uncharacterized protein</fullName>
    </submittedName>
</protein>
<feature type="transmembrane region" description="Helical" evidence="1">
    <location>
        <begin position="118"/>
        <end position="137"/>
    </location>
</feature>
<dbReference type="InterPro" id="IPR055941">
    <property type="entry name" value="DUF7519"/>
</dbReference>